<dbReference type="Gene3D" id="3.30.420.10">
    <property type="entry name" value="Ribonuclease H-like superfamily/Ribonuclease H"/>
    <property type="match status" value="1"/>
</dbReference>
<dbReference type="InterPro" id="IPR036397">
    <property type="entry name" value="RNaseH_sf"/>
</dbReference>
<evidence type="ECO:0000313" key="2">
    <source>
        <dbReference type="Proteomes" id="UP000887159"/>
    </source>
</evidence>
<comment type="caution">
    <text evidence="1">The sequence shown here is derived from an EMBL/GenBank/DDBJ whole genome shotgun (WGS) entry which is preliminary data.</text>
</comment>
<sequence>MNTRNARIWSLENPHEELESQQDSSKWNVFCAISRGKGYGPFVFGEPTVTGFAYLDAAQLRLFPQLKESELNNFIWQQDGAPPHWNLSVRDWLNITVLDQWIFCKRPNDKDFVHGLYVHPI</sequence>
<dbReference type="GO" id="GO:0003676">
    <property type="term" value="F:nucleic acid binding"/>
    <property type="evidence" value="ECO:0007669"/>
    <property type="project" value="InterPro"/>
</dbReference>
<organism evidence="1 2">
    <name type="scientific">Trichonephila clavipes</name>
    <name type="common">Golden silk orbweaver</name>
    <name type="synonym">Nephila clavipes</name>
    <dbReference type="NCBI Taxonomy" id="2585209"/>
    <lineage>
        <taxon>Eukaryota</taxon>
        <taxon>Metazoa</taxon>
        <taxon>Ecdysozoa</taxon>
        <taxon>Arthropoda</taxon>
        <taxon>Chelicerata</taxon>
        <taxon>Arachnida</taxon>
        <taxon>Araneae</taxon>
        <taxon>Araneomorphae</taxon>
        <taxon>Entelegynae</taxon>
        <taxon>Araneoidea</taxon>
        <taxon>Nephilidae</taxon>
        <taxon>Trichonephila</taxon>
    </lineage>
</organism>
<evidence type="ECO:0008006" key="3">
    <source>
        <dbReference type="Google" id="ProtNLM"/>
    </source>
</evidence>
<evidence type="ECO:0000313" key="1">
    <source>
        <dbReference type="EMBL" id="GFY08687.1"/>
    </source>
</evidence>
<proteinExistence type="predicted"/>
<name>A0A8X6S746_TRICX</name>
<gene>
    <name evidence="1" type="primary">g.48693</name>
    <name evidence="1" type="ORF">TNCV_811201</name>
</gene>
<dbReference type="PANTHER" id="PTHR47326:SF1">
    <property type="entry name" value="HTH PSQ-TYPE DOMAIN-CONTAINING PROTEIN"/>
    <property type="match status" value="1"/>
</dbReference>
<dbReference type="EMBL" id="BMAU01021282">
    <property type="protein sequence ID" value="GFY08687.1"/>
    <property type="molecule type" value="Genomic_DNA"/>
</dbReference>
<dbReference type="AlphaFoldDB" id="A0A8X6S746"/>
<dbReference type="PANTHER" id="PTHR47326">
    <property type="entry name" value="TRANSPOSABLE ELEMENT TC3 TRANSPOSASE-LIKE PROTEIN"/>
    <property type="match status" value="1"/>
</dbReference>
<keyword evidence="2" id="KW-1185">Reference proteome</keyword>
<reference evidence="1" key="1">
    <citation type="submission" date="2020-08" db="EMBL/GenBank/DDBJ databases">
        <title>Multicomponent nature underlies the extraordinary mechanical properties of spider dragline silk.</title>
        <authorList>
            <person name="Kono N."/>
            <person name="Nakamura H."/>
            <person name="Mori M."/>
            <person name="Yoshida Y."/>
            <person name="Ohtoshi R."/>
            <person name="Malay A.D."/>
            <person name="Moran D.A.P."/>
            <person name="Tomita M."/>
            <person name="Numata K."/>
            <person name="Arakawa K."/>
        </authorList>
    </citation>
    <scope>NUCLEOTIDE SEQUENCE</scope>
</reference>
<dbReference type="Proteomes" id="UP000887159">
    <property type="component" value="Unassembled WGS sequence"/>
</dbReference>
<accession>A0A8X6S746</accession>
<protein>
    <recommendedName>
        <fullName evidence="3">Transposable element Tc3 transposase</fullName>
    </recommendedName>
</protein>